<protein>
    <recommendedName>
        <fullName evidence="5">RRM domain-containing protein</fullName>
    </recommendedName>
</protein>
<evidence type="ECO:0000256" key="2">
    <source>
        <dbReference type="ARBA" id="ARBA00022884"/>
    </source>
</evidence>
<evidence type="ECO:0000259" key="5">
    <source>
        <dbReference type="PROSITE" id="PS50102"/>
    </source>
</evidence>
<dbReference type="InterPro" id="IPR012677">
    <property type="entry name" value="Nucleotide-bd_a/b_plait_sf"/>
</dbReference>
<dbReference type="InterPro" id="IPR002343">
    <property type="entry name" value="Hud_Sxl_RNA"/>
</dbReference>
<dbReference type="Gene3D" id="3.30.70.330">
    <property type="match status" value="2"/>
</dbReference>
<feature type="region of interest" description="Disordered" evidence="4">
    <location>
        <begin position="546"/>
        <end position="586"/>
    </location>
</feature>
<sequence>MTVQNNTTTDMDSQNNVDHPSDANVSQKETTASHSNGNGPSVNADKGKNHSRPQAAVYDPRVDGSTTPLTPASPNFYASFGAYMDPAVAAEAYQQALAAGFDPNNPNTYAAYMYPMSPQFPVQYYADYSDGTQSYPGSPPMQPQSPPFTPTSPFFSPQLNPGYYQQLASPPQHPAYMLPPHFPAIHMPSPVLSGIGGTMSAPSSPPQQHIRQLPGPFQGQNNGQRGIHHGQHQQQQGQQGQQSQYPRRHSTPHNNAQPGQQQQVAQQNNAQAQTHSLNIYIRGLPPSITDEALYSMCALYGKISSSKAIIDQKSGECKGYGFVMYETENEAKQAIDALNSTGLQVSFAKVGQESFSTRLKNLQDENSTNIYISNLPIEMTEQQLEELFLPYKTVSNRILRDPQTGLSRGVGFSRMADRNSAVAVINKYNSHTLPGSSVPLQVRFADSIAQKKLKGQTARKRMWRAREFQNMNMQPFARPLQMPVTPETMLGIAAAAQGQPGQPSLQYYAEGLVTGYPGQPYAAYPQPGAVPPRGYYQPSVLPVHSHAAHQGPFSDNGTDSPATAESHSAVESSSNTPQPQHADAELASLVEKKLTVVEEAEEVEAK</sequence>
<keyword evidence="7" id="KW-1185">Reference proteome</keyword>
<feature type="region of interest" description="Disordered" evidence="4">
    <location>
        <begin position="131"/>
        <end position="168"/>
    </location>
</feature>
<proteinExistence type="predicted"/>
<evidence type="ECO:0000313" key="7">
    <source>
        <dbReference type="Proteomes" id="UP000268093"/>
    </source>
</evidence>
<comment type="caution">
    <text evidence="6">The sequence shown here is derived from an EMBL/GenBank/DDBJ whole genome shotgun (WGS) entry which is preliminary data.</text>
</comment>
<evidence type="ECO:0000313" key="6">
    <source>
        <dbReference type="EMBL" id="RUP38693.1"/>
    </source>
</evidence>
<dbReference type="Pfam" id="PF00076">
    <property type="entry name" value="RRM_1"/>
    <property type="match status" value="2"/>
</dbReference>
<dbReference type="SMART" id="SM00360">
    <property type="entry name" value="RRM"/>
    <property type="match status" value="2"/>
</dbReference>
<dbReference type="GO" id="GO:0003723">
    <property type="term" value="F:RNA binding"/>
    <property type="evidence" value="ECO:0007669"/>
    <property type="project" value="UniProtKB-UniRule"/>
</dbReference>
<feature type="compositionally biased region" description="Polar residues" evidence="4">
    <location>
        <begin position="553"/>
        <end position="579"/>
    </location>
</feature>
<organism evidence="6 7">
    <name type="scientific">Jimgerdemannia flammicorona</name>
    <dbReference type="NCBI Taxonomy" id="994334"/>
    <lineage>
        <taxon>Eukaryota</taxon>
        <taxon>Fungi</taxon>
        <taxon>Fungi incertae sedis</taxon>
        <taxon>Mucoromycota</taxon>
        <taxon>Mucoromycotina</taxon>
        <taxon>Endogonomycetes</taxon>
        <taxon>Endogonales</taxon>
        <taxon>Endogonaceae</taxon>
        <taxon>Jimgerdemannia</taxon>
    </lineage>
</organism>
<keyword evidence="2 3" id="KW-0694">RNA-binding</keyword>
<evidence type="ECO:0000256" key="1">
    <source>
        <dbReference type="ARBA" id="ARBA00022737"/>
    </source>
</evidence>
<dbReference type="Proteomes" id="UP000268093">
    <property type="component" value="Unassembled WGS sequence"/>
</dbReference>
<dbReference type="PRINTS" id="PR00961">
    <property type="entry name" value="HUDSXLRNA"/>
</dbReference>
<name>A0A433CJD5_9FUNG</name>
<feature type="region of interest" description="Disordered" evidence="4">
    <location>
        <begin position="193"/>
        <end position="271"/>
    </location>
</feature>
<feature type="compositionally biased region" description="Polar residues" evidence="4">
    <location>
        <begin position="1"/>
        <end position="41"/>
    </location>
</feature>
<feature type="region of interest" description="Disordered" evidence="4">
    <location>
        <begin position="1"/>
        <end position="69"/>
    </location>
</feature>
<accession>A0A433CJD5</accession>
<dbReference type="EMBL" id="RBNI01013035">
    <property type="protein sequence ID" value="RUP38693.1"/>
    <property type="molecule type" value="Genomic_DNA"/>
</dbReference>
<dbReference type="PANTHER" id="PTHR24012">
    <property type="entry name" value="RNA BINDING PROTEIN"/>
    <property type="match status" value="1"/>
</dbReference>
<feature type="domain" description="RRM" evidence="5">
    <location>
        <begin position="277"/>
        <end position="350"/>
    </location>
</feature>
<feature type="domain" description="RRM" evidence="5">
    <location>
        <begin position="368"/>
        <end position="447"/>
    </location>
</feature>
<dbReference type="SUPFAM" id="SSF54928">
    <property type="entry name" value="RNA-binding domain, RBD"/>
    <property type="match status" value="2"/>
</dbReference>
<dbReference type="PROSITE" id="PS50102">
    <property type="entry name" value="RRM"/>
    <property type="match status" value="2"/>
</dbReference>
<dbReference type="AlphaFoldDB" id="A0A433CJD5"/>
<gene>
    <name evidence="6" type="ORF">BC936DRAFT_138391</name>
</gene>
<feature type="compositionally biased region" description="Pro residues" evidence="4">
    <location>
        <begin position="137"/>
        <end position="150"/>
    </location>
</feature>
<dbReference type="GO" id="GO:1990904">
    <property type="term" value="C:ribonucleoprotein complex"/>
    <property type="evidence" value="ECO:0007669"/>
    <property type="project" value="InterPro"/>
</dbReference>
<feature type="compositionally biased region" description="Low complexity" evidence="4">
    <location>
        <begin position="232"/>
        <end position="244"/>
    </location>
</feature>
<feature type="compositionally biased region" description="Low complexity" evidence="4">
    <location>
        <begin position="254"/>
        <end position="271"/>
    </location>
</feature>
<dbReference type="InterPro" id="IPR035979">
    <property type="entry name" value="RBD_domain_sf"/>
</dbReference>
<dbReference type="OrthoDB" id="271725at2759"/>
<evidence type="ECO:0000256" key="3">
    <source>
        <dbReference type="PROSITE-ProRule" id="PRU00176"/>
    </source>
</evidence>
<feature type="compositionally biased region" description="Polar residues" evidence="4">
    <location>
        <begin position="200"/>
        <end position="210"/>
    </location>
</feature>
<dbReference type="InterPro" id="IPR000504">
    <property type="entry name" value="RRM_dom"/>
</dbReference>
<evidence type="ECO:0000256" key="4">
    <source>
        <dbReference type="SAM" id="MobiDB-lite"/>
    </source>
</evidence>
<reference evidence="6 7" key="1">
    <citation type="journal article" date="2018" name="New Phytol.">
        <title>Phylogenomics of Endogonaceae and evolution of mycorrhizas within Mucoromycota.</title>
        <authorList>
            <person name="Chang Y."/>
            <person name="Desiro A."/>
            <person name="Na H."/>
            <person name="Sandor L."/>
            <person name="Lipzen A."/>
            <person name="Clum A."/>
            <person name="Barry K."/>
            <person name="Grigoriev I.V."/>
            <person name="Martin F.M."/>
            <person name="Stajich J.E."/>
            <person name="Smith M.E."/>
            <person name="Bonito G."/>
            <person name="Spatafora J.W."/>
        </authorList>
    </citation>
    <scope>NUCLEOTIDE SEQUENCE [LARGE SCALE GENOMIC DNA]</scope>
    <source>
        <strain evidence="6 7">GMNB39</strain>
    </source>
</reference>
<keyword evidence="1" id="KW-0677">Repeat</keyword>